<dbReference type="AlphaFoldDB" id="A0AAD7FB14"/>
<evidence type="ECO:0000313" key="2">
    <source>
        <dbReference type="EMBL" id="KAJ7613176.1"/>
    </source>
</evidence>
<protein>
    <submittedName>
        <fullName evidence="2">Uncharacterized protein</fullName>
    </submittedName>
</protein>
<accession>A0AAD7FB14</accession>
<organism evidence="2 3">
    <name type="scientific">Roridomyces roridus</name>
    <dbReference type="NCBI Taxonomy" id="1738132"/>
    <lineage>
        <taxon>Eukaryota</taxon>
        <taxon>Fungi</taxon>
        <taxon>Dikarya</taxon>
        <taxon>Basidiomycota</taxon>
        <taxon>Agaricomycotina</taxon>
        <taxon>Agaricomycetes</taxon>
        <taxon>Agaricomycetidae</taxon>
        <taxon>Agaricales</taxon>
        <taxon>Marasmiineae</taxon>
        <taxon>Mycenaceae</taxon>
        <taxon>Roridomyces</taxon>
    </lineage>
</organism>
<gene>
    <name evidence="2" type="ORF">FB45DRAFT_1009150</name>
</gene>
<evidence type="ECO:0000256" key="1">
    <source>
        <dbReference type="SAM" id="MobiDB-lite"/>
    </source>
</evidence>
<feature type="compositionally biased region" description="Polar residues" evidence="1">
    <location>
        <begin position="105"/>
        <end position="117"/>
    </location>
</feature>
<comment type="caution">
    <text evidence="2">The sequence shown here is derived from an EMBL/GenBank/DDBJ whole genome shotgun (WGS) entry which is preliminary data.</text>
</comment>
<evidence type="ECO:0000313" key="3">
    <source>
        <dbReference type="Proteomes" id="UP001221142"/>
    </source>
</evidence>
<name>A0AAD7FB14_9AGAR</name>
<feature type="region of interest" description="Disordered" evidence="1">
    <location>
        <begin position="105"/>
        <end position="133"/>
    </location>
</feature>
<reference evidence="2" key="1">
    <citation type="submission" date="2023-03" db="EMBL/GenBank/DDBJ databases">
        <title>Massive genome expansion in bonnet fungi (Mycena s.s.) driven by repeated elements and novel gene families across ecological guilds.</title>
        <authorList>
            <consortium name="Lawrence Berkeley National Laboratory"/>
            <person name="Harder C.B."/>
            <person name="Miyauchi S."/>
            <person name="Viragh M."/>
            <person name="Kuo A."/>
            <person name="Thoen E."/>
            <person name="Andreopoulos B."/>
            <person name="Lu D."/>
            <person name="Skrede I."/>
            <person name="Drula E."/>
            <person name="Henrissat B."/>
            <person name="Morin E."/>
            <person name="Kohler A."/>
            <person name="Barry K."/>
            <person name="LaButti K."/>
            <person name="Morin E."/>
            <person name="Salamov A."/>
            <person name="Lipzen A."/>
            <person name="Mereny Z."/>
            <person name="Hegedus B."/>
            <person name="Baldrian P."/>
            <person name="Stursova M."/>
            <person name="Weitz H."/>
            <person name="Taylor A."/>
            <person name="Grigoriev I.V."/>
            <person name="Nagy L.G."/>
            <person name="Martin F."/>
            <person name="Kauserud H."/>
        </authorList>
    </citation>
    <scope>NUCLEOTIDE SEQUENCE</scope>
    <source>
        <strain evidence="2">9284</strain>
    </source>
</reference>
<feature type="region of interest" description="Disordered" evidence="1">
    <location>
        <begin position="395"/>
        <end position="416"/>
    </location>
</feature>
<proteinExistence type="predicted"/>
<keyword evidence="3" id="KW-1185">Reference proteome</keyword>
<dbReference type="Proteomes" id="UP001221142">
    <property type="component" value="Unassembled WGS sequence"/>
</dbReference>
<sequence length="617" mass="67806">MVRHVETDMYNADDSGDNAALSWTERMLVGGNEYRGRKSAAVTHGHTQAIPSLHVGHRIEDEALASVVPVPFEFLGRKLTSLRVPLGWRWRWIWDDNGRYGRQSPTNSARLEANTSASEPSSGSEPERGEDQIVLDSQPAEKKWDASRDLALDVLFQQKGSTEVIGQSHARGTHLAVALAFASSSAPPLPSFVYLRWTPSKALPHLVLSENSTFFLSQSAPLIPRLTHEPLRRWFDDTSPNWSYPQKIMISSEDMGADEARDAGWPTMSSDTSTSTRRVIWTHNGMLPSYKCAHPSTPFLFLPRFEVVPLPYSCHRLPISRCRCTARTSCVTLGSLVYTDYLAFEVGTSEAERQRSTNLEIKLQFSRSSSDSASGNTGRGGLHRALAAAEETLGLQLDDEEDQSGDSGLQLDKEEEEEWGSCALPVSSAEARDQGGSARTFVAHDVCVSIRRVCPARSLVDNKAGGDEEHSGRQRRQLARKSVKLVGYLSRFHWLWDAYVGDGAYGEEGGGVASIPTESVRVLAQRLRATPIDKQRQGRARGDGWALLTSNPSVMGYGMSRCRSHLPSSCVGSEGGVGAASLIRPLDLLTLLRRGEVLDSLSELLGQLYRAVEEEGP</sequence>
<dbReference type="EMBL" id="JARKIF010000029">
    <property type="protein sequence ID" value="KAJ7613176.1"/>
    <property type="molecule type" value="Genomic_DNA"/>
</dbReference>